<dbReference type="EMBL" id="CP000527">
    <property type="protein sequence ID" value="ABM29415.1"/>
    <property type="molecule type" value="Genomic_DNA"/>
</dbReference>
<keyword evidence="1" id="KW-1133">Transmembrane helix</keyword>
<evidence type="ECO:0000256" key="1">
    <source>
        <dbReference type="SAM" id="Phobius"/>
    </source>
</evidence>
<dbReference type="RefSeq" id="WP_010937850.1">
    <property type="nucleotide sequence ID" value="NC_008751.1"/>
</dbReference>
<accession>A0A0H3ACB5</accession>
<evidence type="ECO:0000313" key="4">
    <source>
        <dbReference type="Proteomes" id="UP000009173"/>
    </source>
</evidence>
<feature type="transmembrane region" description="Helical" evidence="1">
    <location>
        <begin position="21"/>
        <end position="42"/>
    </location>
</feature>
<organism evidence="3 4">
    <name type="scientific">Nitratidesulfovibrio vulgaris (strain DP4)</name>
    <name type="common">Desulfovibrio vulgaris</name>
    <dbReference type="NCBI Taxonomy" id="391774"/>
    <lineage>
        <taxon>Bacteria</taxon>
        <taxon>Pseudomonadati</taxon>
        <taxon>Thermodesulfobacteriota</taxon>
        <taxon>Desulfovibrionia</taxon>
        <taxon>Desulfovibrionales</taxon>
        <taxon>Desulfovibrionaceae</taxon>
        <taxon>Nitratidesulfovibrio</taxon>
    </lineage>
</organism>
<evidence type="ECO:0000313" key="3">
    <source>
        <dbReference type="EMBL" id="ABM29415.1"/>
    </source>
</evidence>
<dbReference type="Proteomes" id="UP000009173">
    <property type="component" value="Chromosome"/>
</dbReference>
<dbReference type="Gene3D" id="2.40.50.100">
    <property type="match status" value="1"/>
</dbReference>
<sequence length="133" mass="14557">MSADDKKKSLTVFRSDRHEDVAAIVFSALVVVCVLAYMAFVIPTVKITVQQDGKLTEVFVTEGAQVKTGDKLYALEVVEKKWVNNAMQEKTVVKEFTAKANGKVLKVTGQPGEAVKKGKHSVIVLEHEKGTLP</sequence>
<proteinExistence type="predicted"/>
<dbReference type="SUPFAM" id="SSF51230">
    <property type="entry name" value="Single hybrid motif"/>
    <property type="match status" value="1"/>
</dbReference>
<dbReference type="AlphaFoldDB" id="A0A0H3ACB5"/>
<dbReference type="InterPro" id="IPR058625">
    <property type="entry name" value="MdtA-like_BSH"/>
</dbReference>
<dbReference type="SMR" id="A0A0H3ACB5"/>
<name>A0A0H3ACB5_NITV4</name>
<protein>
    <recommendedName>
        <fullName evidence="2">Multidrug resistance protein MdtA-like barrel-sandwich hybrid domain-containing protein</fullName>
    </recommendedName>
</protein>
<keyword evidence="1" id="KW-0812">Transmembrane</keyword>
<feature type="domain" description="Multidrug resistance protein MdtA-like barrel-sandwich hybrid" evidence="2">
    <location>
        <begin position="44"/>
        <end position="125"/>
    </location>
</feature>
<gene>
    <name evidence="3" type="ordered locus">Dvul_2399</name>
</gene>
<keyword evidence="1" id="KW-0472">Membrane</keyword>
<reference evidence="4" key="1">
    <citation type="journal article" date="2009" name="Environ. Microbiol.">
        <title>Contribution of mobile genetic elements to Desulfovibrio vulgaris genome plasticity.</title>
        <authorList>
            <person name="Walker C.B."/>
            <person name="Stolyar S."/>
            <person name="Chivian D."/>
            <person name="Pinel N."/>
            <person name="Gabster J.A."/>
            <person name="Dehal P.S."/>
            <person name="He Z."/>
            <person name="Yang Z.K."/>
            <person name="Yen H.C."/>
            <person name="Zhou J."/>
            <person name="Wall J.D."/>
            <person name="Hazen T.C."/>
            <person name="Arkin A.P."/>
            <person name="Stahl D.A."/>
        </authorList>
    </citation>
    <scope>NUCLEOTIDE SEQUENCE [LARGE SCALE GENOMIC DNA]</scope>
    <source>
        <strain evidence="4">DP4</strain>
    </source>
</reference>
<dbReference type="HOGENOM" id="CLU_1903340_0_0_7"/>
<dbReference type="InterPro" id="IPR011053">
    <property type="entry name" value="Single_hybrid_motif"/>
</dbReference>
<dbReference type="Pfam" id="PF25917">
    <property type="entry name" value="BSH_RND"/>
    <property type="match status" value="1"/>
</dbReference>
<dbReference type="KEGG" id="dvl:Dvul_2399"/>
<evidence type="ECO:0000259" key="2">
    <source>
        <dbReference type="Pfam" id="PF25917"/>
    </source>
</evidence>